<comment type="similarity">
    <text evidence="4">Belongs to the cyclic nucleotide phosphodiesterase class-III family.</text>
</comment>
<dbReference type="Proteomes" id="UP000029640">
    <property type="component" value="Unassembled WGS sequence"/>
</dbReference>
<dbReference type="eggNOG" id="COG1409">
    <property type="taxonomic scope" value="Bacteria"/>
</dbReference>
<comment type="caution">
    <text evidence="6">The sequence shown here is derived from an EMBL/GenBank/DDBJ whole genome shotgun (WGS) entry which is preliminary data.</text>
</comment>
<dbReference type="GO" id="GO:0004114">
    <property type="term" value="F:3',5'-cyclic-nucleotide phosphodiesterase activity"/>
    <property type="evidence" value="ECO:0007669"/>
    <property type="project" value="UniProtKB-EC"/>
</dbReference>
<evidence type="ECO:0000256" key="1">
    <source>
        <dbReference type="ARBA" id="ARBA00022723"/>
    </source>
</evidence>
<dbReference type="Gene3D" id="3.60.21.10">
    <property type="match status" value="1"/>
</dbReference>
<dbReference type="CDD" id="cd07402">
    <property type="entry name" value="MPP_GpdQ"/>
    <property type="match status" value="1"/>
</dbReference>
<dbReference type="PATRIC" id="fig|1265313.6.peg.1689"/>
<dbReference type="GO" id="GO:0046872">
    <property type="term" value="F:metal ion binding"/>
    <property type="evidence" value="ECO:0007669"/>
    <property type="project" value="UniProtKB-KW"/>
</dbReference>
<dbReference type="Pfam" id="PF00149">
    <property type="entry name" value="Metallophos"/>
    <property type="match status" value="1"/>
</dbReference>
<evidence type="ECO:0000256" key="2">
    <source>
        <dbReference type="ARBA" id="ARBA00022801"/>
    </source>
</evidence>
<feature type="domain" description="Calcineurin-like phosphoesterase" evidence="5">
    <location>
        <begin position="1"/>
        <end position="191"/>
    </location>
</feature>
<keyword evidence="3" id="KW-0408">Iron</keyword>
<dbReference type="InterPro" id="IPR050884">
    <property type="entry name" value="CNP_phosphodiesterase-III"/>
</dbReference>
<evidence type="ECO:0000256" key="3">
    <source>
        <dbReference type="ARBA" id="ARBA00023004"/>
    </source>
</evidence>
<keyword evidence="7" id="KW-1185">Reference proteome</keyword>
<evidence type="ECO:0000313" key="7">
    <source>
        <dbReference type="Proteomes" id="UP000029640"/>
    </source>
</evidence>
<dbReference type="AlphaFoldDB" id="A0A095WYL7"/>
<dbReference type="NCBIfam" id="NF008359">
    <property type="entry name" value="PRK11148.1"/>
    <property type="match status" value="1"/>
</dbReference>
<protein>
    <submittedName>
        <fullName evidence="6">3',5'-cyclic-nucleotide phosphodiesterase</fullName>
        <ecNumber evidence="6">3.1.4.17</ecNumber>
    </submittedName>
</protein>
<dbReference type="EMBL" id="AUVB01000051">
    <property type="protein sequence ID" value="KGE03714.1"/>
    <property type="molecule type" value="Genomic_DNA"/>
</dbReference>
<accession>A0A095WYL7</accession>
<dbReference type="STRING" id="1265313.HRUBRA_01708"/>
<reference evidence="6 7" key="1">
    <citation type="journal article" date="2014" name="Genome Announc.">
        <title>Genome Sequence of Gammaproteobacterial Pseudohaliea rubra Type Strain DSM 19751, Isolated from Coastal Seawater of the Mediterranean Sea.</title>
        <authorList>
            <person name="Spring S."/>
            <person name="Fiebig A."/>
            <person name="Riedel T."/>
            <person name="Goker M."/>
            <person name="Klenk H.P."/>
        </authorList>
    </citation>
    <scope>NUCLEOTIDE SEQUENCE [LARGE SCALE GENOMIC DNA]</scope>
    <source>
        <strain evidence="6 7">DSM 19751</strain>
    </source>
</reference>
<dbReference type="InterPro" id="IPR004843">
    <property type="entry name" value="Calcineurin-like_PHP"/>
</dbReference>
<dbReference type="SUPFAM" id="SSF56300">
    <property type="entry name" value="Metallo-dependent phosphatases"/>
    <property type="match status" value="1"/>
</dbReference>
<dbReference type="InterPro" id="IPR029052">
    <property type="entry name" value="Metallo-depent_PP-like"/>
</dbReference>
<dbReference type="HOGENOM" id="CLU_070320_0_0_6"/>
<evidence type="ECO:0000313" key="6">
    <source>
        <dbReference type="EMBL" id="KGE03714.1"/>
    </source>
</evidence>
<dbReference type="PANTHER" id="PTHR42988:SF2">
    <property type="entry name" value="CYCLIC NUCLEOTIDE PHOSPHODIESTERASE CBUA0032-RELATED"/>
    <property type="match status" value="1"/>
</dbReference>
<keyword evidence="1" id="KW-0479">Metal-binding</keyword>
<dbReference type="PANTHER" id="PTHR42988">
    <property type="entry name" value="PHOSPHOHYDROLASE"/>
    <property type="match status" value="1"/>
</dbReference>
<evidence type="ECO:0000256" key="4">
    <source>
        <dbReference type="ARBA" id="ARBA00025742"/>
    </source>
</evidence>
<proteinExistence type="inferred from homology"/>
<dbReference type="EC" id="3.1.4.17" evidence="6"/>
<dbReference type="InterPro" id="IPR026575">
    <property type="entry name" value="GpdQ/CpdA-like"/>
</dbReference>
<keyword evidence="2 6" id="KW-0378">Hydrolase</keyword>
<gene>
    <name evidence="6" type="ORF">HRUBRA_01708</name>
</gene>
<sequence length="260" mass="27818">MQLVQVTDTHLAAAAGGTLLGMDTDRSLLSVLEALGRVHPAPDALLATGDLADAGAPGAYERLQSYLDAATPRHFWLPGNHDDRATMVAVAGEARLPRELRLGVWQVLMLDSQIPGQVGGRLGDEELARLEAGLEAAAGAGLFTLVCLHHQPVPVGCAWLDEQRVADADRLFAVLERFPGARGLLWGHVHQALERDRNGLKLLCTPSTCVQFKPGQSDFAVDDEAPGFRWLALSPDGGIDSGVTRVPVDLPVDLESRGYQ</sequence>
<evidence type="ECO:0000259" key="5">
    <source>
        <dbReference type="Pfam" id="PF00149"/>
    </source>
</evidence>
<organism evidence="6 7">
    <name type="scientific">Pseudohaliea rubra DSM 19751</name>
    <dbReference type="NCBI Taxonomy" id="1265313"/>
    <lineage>
        <taxon>Bacteria</taxon>
        <taxon>Pseudomonadati</taxon>
        <taxon>Pseudomonadota</taxon>
        <taxon>Gammaproteobacteria</taxon>
        <taxon>Cellvibrionales</taxon>
        <taxon>Halieaceae</taxon>
        <taxon>Pseudohaliea</taxon>
    </lineage>
</organism>
<name>A0A095WYL7_9GAMM</name>